<gene>
    <name evidence="9" type="ORF">PEVE_00025858</name>
</gene>
<accession>A0ABN8SPB4</accession>
<evidence type="ECO:0000256" key="3">
    <source>
        <dbReference type="ARBA" id="ARBA00022692"/>
    </source>
</evidence>
<feature type="transmembrane region" description="Helical" evidence="7">
    <location>
        <begin position="75"/>
        <end position="93"/>
    </location>
</feature>
<dbReference type="PROSITE" id="PS50262">
    <property type="entry name" value="G_PROTEIN_RECEP_F1_2"/>
    <property type="match status" value="1"/>
</dbReference>
<keyword evidence="5 7" id="KW-0472">Membrane</keyword>
<evidence type="ECO:0000259" key="8">
    <source>
        <dbReference type="PROSITE" id="PS50262"/>
    </source>
</evidence>
<protein>
    <recommendedName>
        <fullName evidence="8">G-protein coupled receptors family 1 profile domain-containing protein</fullName>
    </recommendedName>
</protein>
<comment type="caution">
    <text evidence="9">The sequence shown here is derived from an EMBL/GenBank/DDBJ whole genome shotgun (WGS) entry which is preliminary data.</text>
</comment>
<keyword evidence="6" id="KW-0675">Receptor</keyword>
<feature type="transmembrane region" description="Helical" evidence="7">
    <location>
        <begin position="6"/>
        <end position="22"/>
    </location>
</feature>
<keyword evidence="10" id="KW-1185">Reference proteome</keyword>
<dbReference type="EMBL" id="CALNXI010003490">
    <property type="protein sequence ID" value="CAH3193452.1"/>
    <property type="molecule type" value="Genomic_DNA"/>
</dbReference>
<evidence type="ECO:0000256" key="2">
    <source>
        <dbReference type="ARBA" id="ARBA00022475"/>
    </source>
</evidence>
<dbReference type="Gene3D" id="1.20.1070.10">
    <property type="entry name" value="Rhodopsin 7-helix transmembrane proteins"/>
    <property type="match status" value="1"/>
</dbReference>
<dbReference type="PANTHER" id="PTHR24241:SF76">
    <property type="entry name" value="NEUROPEPTIDE SIFAMIDE RECEPTOR"/>
    <property type="match status" value="1"/>
</dbReference>
<dbReference type="Proteomes" id="UP001159427">
    <property type="component" value="Unassembled WGS sequence"/>
</dbReference>
<keyword evidence="3 7" id="KW-0812">Transmembrane</keyword>
<comment type="subcellular location">
    <subcellularLocation>
        <location evidence="1">Cell membrane</location>
        <topology evidence="1">Multi-pass membrane protein</topology>
    </subcellularLocation>
</comment>
<keyword evidence="2" id="KW-1003">Cell membrane</keyword>
<name>A0ABN8SPB4_9CNID</name>
<evidence type="ECO:0000256" key="1">
    <source>
        <dbReference type="ARBA" id="ARBA00004651"/>
    </source>
</evidence>
<evidence type="ECO:0000256" key="5">
    <source>
        <dbReference type="ARBA" id="ARBA00023136"/>
    </source>
</evidence>
<dbReference type="PANTHER" id="PTHR24241">
    <property type="entry name" value="NEUROPEPTIDE RECEPTOR-RELATED G-PROTEIN COUPLED RECEPTOR"/>
    <property type="match status" value="1"/>
</dbReference>
<evidence type="ECO:0000256" key="7">
    <source>
        <dbReference type="SAM" id="Phobius"/>
    </source>
</evidence>
<reference evidence="9 10" key="1">
    <citation type="submission" date="2022-05" db="EMBL/GenBank/DDBJ databases">
        <authorList>
            <consortium name="Genoscope - CEA"/>
            <person name="William W."/>
        </authorList>
    </citation>
    <scope>NUCLEOTIDE SEQUENCE [LARGE SCALE GENOMIC DNA]</scope>
</reference>
<dbReference type="SUPFAM" id="SSF81321">
    <property type="entry name" value="Family A G protein-coupled receptor-like"/>
    <property type="match status" value="1"/>
</dbReference>
<proteinExistence type="predicted"/>
<evidence type="ECO:0000313" key="9">
    <source>
        <dbReference type="EMBL" id="CAH3193452.1"/>
    </source>
</evidence>
<feature type="domain" description="G-protein coupled receptors family 1 profile" evidence="8">
    <location>
        <begin position="1"/>
        <end position="98"/>
    </location>
</feature>
<feature type="transmembrane region" description="Helical" evidence="7">
    <location>
        <begin position="43"/>
        <end position="63"/>
    </location>
</feature>
<evidence type="ECO:0000256" key="4">
    <source>
        <dbReference type="ARBA" id="ARBA00022989"/>
    </source>
</evidence>
<sequence length="99" mass="11263">MVVISIAVMIGLYSRVVFTLWARCNNDELTNRQWGVLKVRKRVTLMIVTVSAIFGITWLPDVILHVLEQTTSLKFSPAIFAVVHTIIMFNSAVNHLHTR</sequence>
<organism evidence="9 10">
    <name type="scientific">Porites evermanni</name>
    <dbReference type="NCBI Taxonomy" id="104178"/>
    <lineage>
        <taxon>Eukaryota</taxon>
        <taxon>Metazoa</taxon>
        <taxon>Cnidaria</taxon>
        <taxon>Anthozoa</taxon>
        <taxon>Hexacorallia</taxon>
        <taxon>Scleractinia</taxon>
        <taxon>Fungiina</taxon>
        <taxon>Poritidae</taxon>
        <taxon>Porites</taxon>
    </lineage>
</organism>
<dbReference type="Pfam" id="PF00001">
    <property type="entry name" value="7tm_1"/>
    <property type="match status" value="1"/>
</dbReference>
<keyword evidence="4 7" id="KW-1133">Transmembrane helix</keyword>
<evidence type="ECO:0000256" key="6">
    <source>
        <dbReference type="ARBA" id="ARBA00023170"/>
    </source>
</evidence>
<dbReference type="InterPro" id="IPR017452">
    <property type="entry name" value="GPCR_Rhodpsn_7TM"/>
</dbReference>
<dbReference type="InterPro" id="IPR000276">
    <property type="entry name" value="GPCR_Rhodpsn"/>
</dbReference>
<evidence type="ECO:0000313" key="10">
    <source>
        <dbReference type="Proteomes" id="UP001159427"/>
    </source>
</evidence>